<reference evidence="1" key="1">
    <citation type="journal article" date="2012" name="Nature">
        <title>The tomato genome sequence provides insights into fleshy fruit evolution.</title>
        <authorList>
            <consortium name="Tomato Genome Consortium"/>
        </authorList>
    </citation>
    <scope>NUCLEOTIDE SEQUENCE [LARGE SCALE GENOMIC DNA]</scope>
    <source>
        <strain evidence="1">cv. Heinz 1706</strain>
    </source>
</reference>
<evidence type="ECO:0000313" key="1">
    <source>
        <dbReference type="EnsemblPlants" id="Solyc08g062030.1.1.1"/>
    </source>
</evidence>
<dbReference type="AlphaFoldDB" id="A0A3Q7HM79"/>
<dbReference type="Proteomes" id="UP000004994">
    <property type="component" value="Chromosome 8"/>
</dbReference>
<dbReference type="Gramene" id="Solyc08g062030.1.1">
    <property type="protein sequence ID" value="Solyc08g062030.1.1.1"/>
    <property type="gene ID" value="Solyc08g062030.1"/>
</dbReference>
<accession>A0A3Q7HM79</accession>
<evidence type="ECO:0000313" key="2">
    <source>
        <dbReference type="Proteomes" id="UP000004994"/>
    </source>
</evidence>
<reference evidence="1" key="2">
    <citation type="submission" date="2019-01" db="UniProtKB">
        <authorList>
            <consortium name="EnsemblPlants"/>
        </authorList>
    </citation>
    <scope>IDENTIFICATION</scope>
    <source>
        <strain evidence="1">cv. Heinz 1706</strain>
    </source>
</reference>
<proteinExistence type="predicted"/>
<protein>
    <submittedName>
        <fullName evidence="1">Uncharacterized protein</fullName>
    </submittedName>
</protein>
<organism evidence="1">
    <name type="scientific">Solanum lycopersicum</name>
    <name type="common">Tomato</name>
    <name type="synonym">Lycopersicon esculentum</name>
    <dbReference type="NCBI Taxonomy" id="4081"/>
    <lineage>
        <taxon>Eukaryota</taxon>
        <taxon>Viridiplantae</taxon>
        <taxon>Streptophyta</taxon>
        <taxon>Embryophyta</taxon>
        <taxon>Tracheophyta</taxon>
        <taxon>Spermatophyta</taxon>
        <taxon>Magnoliopsida</taxon>
        <taxon>eudicotyledons</taxon>
        <taxon>Gunneridae</taxon>
        <taxon>Pentapetalae</taxon>
        <taxon>asterids</taxon>
        <taxon>lamiids</taxon>
        <taxon>Solanales</taxon>
        <taxon>Solanaceae</taxon>
        <taxon>Solanoideae</taxon>
        <taxon>Solaneae</taxon>
        <taxon>Solanum</taxon>
        <taxon>Solanum subgen. Lycopersicon</taxon>
    </lineage>
</organism>
<name>A0A3Q7HM79_SOLLC</name>
<dbReference type="PaxDb" id="4081-Solyc08g062030.1.1"/>
<sequence length="88" mass="10230">MFDLCCGFHSQQAPPFFFSFQQLIVLFRLPLIAKKNRTFIVKWRTCQWAIQNEPFLISPIVHPCFTPTFTSCVSRFCNGTLTLLKKPS</sequence>
<dbReference type="InParanoid" id="A0A3Q7HM79"/>
<keyword evidence="2" id="KW-1185">Reference proteome</keyword>
<dbReference type="EnsemblPlants" id="Solyc08g062030.1.1">
    <property type="protein sequence ID" value="Solyc08g062030.1.1.1"/>
    <property type="gene ID" value="Solyc08g062030.1"/>
</dbReference>